<evidence type="ECO:0000313" key="2">
    <source>
        <dbReference type="EMBL" id="GLR17526.1"/>
    </source>
</evidence>
<protein>
    <recommendedName>
        <fullName evidence="4">Outer membrane protein beta-barrel domain-containing protein</fullName>
    </recommendedName>
</protein>
<accession>A0AA37SRJ6</accession>
<gene>
    <name evidence="2" type="ORF">GCM10007940_21410</name>
</gene>
<reference evidence="2" key="2">
    <citation type="submission" date="2023-01" db="EMBL/GenBank/DDBJ databases">
        <title>Draft genome sequence of Portibacter lacus strain NBRC 108769.</title>
        <authorList>
            <person name="Sun Q."/>
            <person name="Mori K."/>
        </authorList>
    </citation>
    <scope>NUCLEOTIDE SEQUENCE</scope>
    <source>
        <strain evidence="2">NBRC 108769</strain>
    </source>
</reference>
<evidence type="ECO:0000256" key="1">
    <source>
        <dbReference type="SAM" id="SignalP"/>
    </source>
</evidence>
<dbReference type="AlphaFoldDB" id="A0AA37SRJ6"/>
<keyword evidence="3" id="KW-1185">Reference proteome</keyword>
<comment type="caution">
    <text evidence="2">The sequence shown here is derived from an EMBL/GenBank/DDBJ whole genome shotgun (WGS) entry which is preliminary data.</text>
</comment>
<dbReference type="RefSeq" id="WP_235295175.1">
    <property type="nucleotide sequence ID" value="NZ_BSOH01000012.1"/>
</dbReference>
<sequence length="279" mass="31170">MRGVLLTILMIASFQLRAQFSVENISYDFATSEDATSYFQPIGQSYSAMLHSGIFPRYSEKGFHIKIGLHVSRLSLYSNLKSFEVESGTYAPTIVGSTEPLVINADTQDEKTYPAGNDINEIILGAPELYIGTLLGTDFYGRYGQLGLDGNLGDLVFYGGGIRHDFGRYFLPEYVKWYLSYNYHELSIGESVSSVNQYGLTQLGVKLNRIGFYGLFGYELNDMNLTHDFDNQSATIDLDDAKPFRYGGGFNLSFKYIELYGEYNINDPVALLVGFSVGI</sequence>
<feature type="chain" id="PRO_5041301718" description="Outer membrane protein beta-barrel domain-containing protein" evidence="1">
    <location>
        <begin position="19"/>
        <end position="279"/>
    </location>
</feature>
<evidence type="ECO:0008006" key="4">
    <source>
        <dbReference type="Google" id="ProtNLM"/>
    </source>
</evidence>
<dbReference type="Proteomes" id="UP001156666">
    <property type="component" value="Unassembled WGS sequence"/>
</dbReference>
<keyword evidence="1" id="KW-0732">Signal</keyword>
<dbReference type="EMBL" id="BSOH01000012">
    <property type="protein sequence ID" value="GLR17526.1"/>
    <property type="molecule type" value="Genomic_DNA"/>
</dbReference>
<organism evidence="2 3">
    <name type="scientific">Portibacter lacus</name>
    <dbReference type="NCBI Taxonomy" id="1099794"/>
    <lineage>
        <taxon>Bacteria</taxon>
        <taxon>Pseudomonadati</taxon>
        <taxon>Bacteroidota</taxon>
        <taxon>Saprospiria</taxon>
        <taxon>Saprospirales</taxon>
        <taxon>Haliscomenobacteraceae</taxon>
        <taxon>Portibacter</taxon>
    </lineage>
</organism>
<name>A0AA37SRJ6_9BACT</name>
<feature type="signal peptide" evidence="1">
    <location>
        <begin position="1"/>
        <end position="18"/>
    </location>
</feature>
<dbReference type="InterPro" id="IPR046495">
    <property type="entry name" value="DUF6588"/>
</dbReference>
<proteinExistence type="predicted"/>
<evidence type="ECO:0000313" key="3">
    <source>
        <dbReference type="Proteomes" id="UP001156666"/>
    </source>
</evidence>
<reference evidence="2" key="1">
    <citation type="journal article" date="2014" name="Int. J. Syst. Evol. Microbiol.">
        <title>Complete genome sequence of Corynebacterium casei LMG S-19264T (=DSM 44701T), isolated from a smear-ripened cheese.</title>
        <authorList>
            <consortium name="US DOE Joint Genome Institute (JGI-PGF)"/>
            <person name="Walter F."/>
            <person name="Albersmeier A."/>
            <person name="Kalinowski J."/>
            <person name="Ruckert C."/>
        </authorList>
    </citation>
    <scope>NUCLEOTIDE SEQUENCE</scope>
    <source>
        <strain evidence="2">NBRC 108769</strain>
    </source>
</reference>
<dbReference type="Pfam" id="PF20230">
    <property type="entry name" value="DUF6588"/>
    <property type="match status" value="1"/>
</dbReference>